<dbReference type="InterPro" id="IPR036079">
    <property type="entry name" value="ATPase_csu/dsu_sf"/>
</dbReference>
<keyword evidence="4" id="KW-1185">Reference proteome</keyword>
<dbReference type="EMBL" id="JACJKY010000009">
    <property type="protein sequence ID" value="MBM6920904.1"/>
    <property type="molecule type" value="Genomic_DNA"/>
</dbReference>
<evidence type="ECO:0000256" key="2">
    <source>
        <dbReference type="ARBA" id="ARBA00023065"/>
    </source>
</evidence>
<evidence type="ECO:0000313" key="3">
    <source>
        <dbReference type="EMBL" id="MBM6920904.1"/>
    </source>
</evidence>
<dbReference type="InterPro" id="IPR002843">
    <property type="entry name" value="ATPase_V0-cplx_csu/dsu"/>
</dbReference>
<reference evidence="3" key="1">
    <citation type="submission" date="2020-08" db="EMBL/GenBank/DDBJ databases">
        <authorList>
            <person name="Cejkova D."/>
            <person name="Kubasova T."/>
            <person name="Jahodarova E."/>
            <person name="Rychlik I."/>
        </authorList>
    </citation>
    <scope>NUCLEOTIDE SEQUENCE</scope>
    <source>
        <strain evidence="3">An559</strain>
    </source>
</reference>
<dbReference type="GO" id="GO:0046961">
    <property type="term" value="F:proton-transporting ATPase activity, rotational mechanism"/>
    <property type="evidence" value="ECO:0007669"/>
    <property type="project" value="InterPro"/>
</dbReference>
<comment type="caution">
    <text evidence="3">The sequence shown here is derived from an EMBL/GenBank/DDBJ whole genome shotgun (WGS) entry which is preliminary data.</text>
</comment>
<dbReference type="RefSeq" id="WP_204446321.1">
    <property type="nucleotide sequence ID" value="NZ_JACJKY010000009.1"/>
</dbReference>
<evidence type="ECO:0000313" key="4">
    <source>
        <dbReference type="Proteomes" id="UP000774750"/>
    </source>
</evidence>
<dbReference type="SUPFAM" id="SSF103486">
    <property type="entry name" value="V-type ATP synthase subunit C"/>
    <property type="match status" value="1"/>
</dbReference>
<accession>A0A939BDA5</accession>
<organism evidence="3 4">
    <name type="scientific">Merdimmobilis hominis</name>
    <dbReference type="NCBI Taxonomy" id="2897707"/>
    <lineage>
        <taxon>Bacteria</taxon>
        <taxon>Bacillati</taxon>
        <taxon>Bacillota</taxon>
        <taxon>Clostridia</taxon>
        <taxon>Eubacteriales</taxon>
        <taxon>Oscillospiraceae</taxon>
        <taxon>Merdimmobilis</taxon>
    </lineage>
</organism>
<protein>
    <submittedName>
        <fullName evidence="3">V-type ATPase subunit</fullName>
    </submittedName>
</protein>
<sequence>MLNSLSGNVIAAKARAIYGKRLTLSNYKELLRQRSVAEVAAYLKNNTAYQSEFSGINETQIHRGQLEILLHRARLNCYLRLCRYDFSGKNSFYRYAVADAEISVILSAIMMLNANKQELLLFSLPAYLKDHASFDFLSLSKIRSFSDMLDILSNTPYAKVLKRHDAKNGEIDLMRCEHDLKTYYYAHMLSLVKEQYRGKTRKQLTDLILSEIELANISLIYRLKVYFRKTPQEICNLILPFSYKLSKRRMNVLLEAPSGDAFLTLLSQNGYPSAQTASSFSYIEEYTKNLLFTQSRRLIRFPAGAPVAFYALMTHLRIELDNITTIIEGIRYQNNPEEIEKMLLLEQSQ</sequence>
<dbReference type="AlphaFoldDB" id="A0A939BDA5"/>
<keyword evidence="2" id="KW-0406">Ion transport</keyword>
<dbReference type="InterPro" id="IPR044911">
    <property type="entry name" value="V-type_ATPase_csu/dsu_dom_3"/>
</dbReference>
<dbReference type="Pfam" id="PF01992">
    <property type="entry name" value="vATP-synt_AC39"/>
    <property type="match status" value="1"/>
</dbReference>
<reference evidence="3" key="2">
    <citation type="journal article" date="2021" name="Sci. Rep.">
        <title>The distribution of antibiotic resistance genes in chicken gut microbiota commensals.</title>
        <authorList>
            <person name="Juricova H."/>
            <person name="Matiasovicova J."/>
            <person name="Kubasova T."/>
            <person name="Cejkova D."/>
            <person name="Rychlik I."/>
        </authorList>
    </citation>
    <scope>NUCLEOTIDE SEQUENCE</scope>
    <source>
        <strain evidence="3">An559</strain>
    </source>
</reference>
<dbReference type="Gene3D" id="1.10.132.50">
    <property type="entry name" value="ATP synthase (C/AC39) subunit, domain 3"/>
    <property type="match status" value="2"/>
</dbReference>
<evidence type="ECO:0000256" key="1">
    <source>
        <dbReference type="ARBA" id="ARBA00022448"/>
    </source>
</evidence>
<dbReference type="Proteomes" id="UP000774750">
    <property type="component" value="Unassembled WGS sequence"/>
</dbReference>
<name>A0A939BDA5_9FIRM</name>
<proteinExistence type="predicted"/>
<gene>
    <name evidence="3" type="ORF">H6A12_07045</name>
</gene>
<keyword evidence="1" id="KW-0813">Transport</keyword>